<evidence type="ECO:0000256" key="4">
    <source>
        <dbReference type="ARBA" id="ARBA00022989"/>
    </source>
</evidence>
<dbReference type="AlphaFoldDB" id="A0A318KGW1"/>
<feature type="transmembrane region" description="Helical" evidence="6">
    <location>
        <begin position="117"/>
        <end position="134"/>
    </location>
</feature>
<evidence type="ECO:0000256" key="3">
    <source>
        <dbReference type="ARBA" id="ARBA00022692"/>
    </source>
</evidence>
<dbReference type="SUPFAM" id="SSF103481">
    <property type="entry name" value="Multidrug resistance efflux transporter EmrE"/>
    <property type="match status" value="2"/>
</dbReference>
<keyword evidence="5 6" id="KW-0472">Membrane</keyword>
<keyword evidence="9" id="KW-1185">Reference proteome</keyword>
<feature type="transmembrane region" description="Helical" evidence="6">
    <location>
        <begin position="67"/>
        <end position="86"/>
    </location>
</feature>
<name>A0A318KGW1_9NEIS</name>
<protein>
    <submittedName>
        <fullName evidence="8">Threonine/homoserine efflux transporter RhtA</fullName>
    </submittedName>
</protein>
<dbReference type="Pfam" id="PF00892">
    <property type="entry name" value="EamA"/>
    <property type="match status" value="2"/>
</dbReference>
<evidence type="ECO:0000256" key="1">
    <source>
        <dbReference type="ARBA" id="ARBA00004651"/>
    </source>
</evidence>
<feature type="transmembrane region" description="Helical" evidence="6">
    <location>
        <begin position="263"/>
        <end position="283"/>
    </location>
</feature>
<sequence length="300" mass="31765">MGQRMLASAEWLLLAVALVWGTSYGVAKLALEHYPVFGVLAVRFILAGLCLLPALRAIRWQAWRAGLPMGGILLAILLCETWALQYTSASNAAFLISLCLVLTPLAEWLLYGQRPAARIWALVGLSWLGALLLTGDSAMHFSGGDALMLLAAVLRAFGVCWLKQLADRQPATAQALTAMQCWAVGLGALALSASQGGLPPLPRDPGFWLAISYLAVLCTVCAFAIQNYALRRSDPSRVALLMGSEPVFGALFAWLWLGEAMGPLRWLGGGLMAVAAVMATGGGSKVEKGVGEKEEVGVVG</sequence>
<reference evidence="8 9" key="1">
    <citation type="submission" date="2018-05" db="EMBL/GenBank/DDBJ databases">
        <title>Genomic Encyclopedia of Type Strains, Phase IV (KMG-IV): sequencing the most valuable type-strain genomes for metagenomic binning, comparative biology and taxonomic classification.</title>
        <authorList>
            <person name="Goeker M."/>
        </authorList>
    </citation>
    <scope>NUCLEOTIDE SEQUENCE [LARGE SCALE GENOMIC DNA]</scope>
    <source>
        <strain evidence="8 9">DSM 29661</strain>
    </source>
</reference>
<dbReference type="Proteomes" id="UP000247555">
    <property type="component" value="Unassembled WGS sequence"/>
</dbReference>
<evidence type="ECO:0000313" key="8">
    <source>
        <dbReference type="EMBL" id="PXX77061.1"/>
    </source>
</evidence>
<dbReference type="PANTHER" id="PTHR42920">
    <property type="entry name" value="OS03G0707200 PROTEIN-RELATED"/>
    <property type="match status" value="1"/>
</dbReference>
<feature type="transmembrane region" description="Helical" evidence="6">
    <location>
        <begin position="92"/>
        <end position="110"/>
    </location>
</feature>
<dbReference type="OrthoDB" id="7158585at2"/>
<dbReference type="InterPro" id="IPR037185">
    <property type="entry name" value="EmrE-like"/>
</dbReference>
<organism evidence="8 9">
    <name type="scientific">Rivihabitans pingtungensis</name>
    <dbReference type="NCBI Taxonomy" id="1054498"/>
    <lineage>
        <taxon>Bacteria</taxon>
        <taxon>Pseudomonadati</taxon>
        <taxon>Pseudomonadota</taxon>
        <taxon>Betaproteobacteria</taxon>
        <taxon>Neisseriales</taxon>
        <taxon>Aquaspirillaceae</taxon>
        <taxon>Rivihabitans</taxon>
    </lineage>
</organism>
<evidence type="ECO:0000259" key="7">
    <source>
        <dbReference type="Pfam" id="PF00892"/>
    </source>
</evidence>
<feature type="domain" description="EamA" evidence="7">
    <location>
        <begin position="144"/>
        <end position="279"/>
    </location>
</feature>
<feature type="transmembrane region" description="Helical" evidence="6">
    <location>
        <begin position="238"/>
        <end position="257"/>
    </location>
</feature>
<dbReference type="PANTHER" id="PTHR42920:SF5">
    <property type="entry name" value="EAMA DOMAIN-CONTAINING PROTEIN"/>
    <property type="match status" value="1"/>
</dbReference>
<comment type="subcellular location">
    <subcellularLocation>
        <location evidence="1">Cell membrane</location>
        <topology evidence="1">Multi-pass membrane protein</topology>
    </subcellularLocation>
</comment>
<evidence type="ECO:0000256" key="5">
    <source>
        <dbReference type="ARBA" id="ARBA00023136"/>
    </source>
</evidence>
<keyword evidence="3 6" id="KW-0812">Transmembrane</keyword>
<dbReference type="Gene3D" id="1.10.3730.20">
    <property type="match status" value="1"/>
</dbReference>
<comment type="caution">
    <text evidence="8">The sequence shown here is derived from an EMBL/GenBank/DDBJ whole genome shotgun (WGS) entry which is preliminary data.</text>
</comment>
<dbReference type="GO" id="GO:0005886">
    <property type="term" value="C:plasma membrane"/>
    <property type="evidence" value="ECO:0007669"/>
    <property type="project" value="UniProtKB-SubCell"/>
</dbReference>
<dbReference type="InterPro" id="IPR051258">
    <property type="entry name" value="Diverse_Substrate_Transporter"/>
</dbReference>
<evidence type="ECO:0000256" key="6">
    <source>
        <dbReference type="SAM" id="Phobius"/>
    </source>
</evidence>
<gene>
    <name evidence="8" type="ORF">DFR34_11962</name>
</gene>
<evidence type="ECO:0000313" key="9">
    <source>
        <dbReference type="Proteomes" id="UP000247555"/>
    </source>
</evidence>
<proteinExistence type="predicted"/>
<dbReference type="InterPro" id="IPR000620">
    <property type="entry name" value="EamA_dom"/>
</dbReference>
<feature type="transmembrane region" description="Helical" evidence="6">
    <location>
        <begin position="37"/>
        <end position="55"/>
    </location>
</feature>
<evidence type="ECO:0000256" key="2">
    <source>
        <dbReference type="ARBA" id="ARBA00022475"/>
    </source>
</evidence>
<keyword evidence="2" id="KW-1003">Cell membrane</keyword>
<dbReference type="RefSeq" id="WP_110391539.1">
    <property type="nucleotide sequence ID" value="NZ_QJKI01000019.1"/>
</dbReference>
<keyword evidence="4 6" id="KW-1133">Transmembrane helix</keyword>
<feature type="domain" description="EamA" evidence="7">
    <location>
        <begin position="9"/>
        <end position="134"/>
    </location>
</feature>
<accession>A0A318KGW1</accession>
<feature type="transmembrane region" description="Helical" evidence="6">
    <location>
        <begin position="206"/>
        <end position="226"/>
    </location>
</feature>
<dbReference type="EMBL" id="QJKI01000019">
    <property type="protein sequence ID" value="PXX77061.1"/>
    <property type="molecule type" value="Genomic_DNA"/>
</dbReference>